<dbReference type="AlphaFoldDB" id="A0AAW1U5M3"/>
<dbReference type="Proteomes" id="UP001431783">
    <property type="component" value="Unassembled WGS sequence"/>
</dbReference>
<sequence length="234" mass="26870">MAEKNTSNNPKISKIKRVRFDHCENPSFPSCYSSSENEKTNENKQNILTEYFCKIKNLFSSHNLKANENVKAPKSRANLTEIKKPCPNLPKNILKNLSCQRISDSVSIGSRDSIETNYCPMNMTGNEHTTYQIVKSALKYGYANHIINKKDPVFWLRKLPGSDLCKEKPKVQVRRPKFRKRKRLVNGQVYASPSSSYLKRKQIKRKSEISSSSSVESILDCPYKICKIKCISKK</sequence>
<evidence type="ECO:0000313" key="1">
    <source>
        <dbReference type="EMBL" id="KAK9878951.1"/>
    </source>
</evidence>
<comment type="caution">
    <text evidence="1">The sequence shown here is derived from an EMBL/GenBank/DDBJ whole genome shotgun (WGS) entry which is preliminary data.</text>
</comment>
<keyword evidence="2" id="KW-1185">Reference proteome</keyword>
<accession>A0AAW1U5M3</accession>
<evidence type="ECO:0000313" key="2">
    <source>
        <dbReference type="Proteomes" id="UP001431783"/>
    </source>
</evidence>
<gene>
    <name evidence="1" type="ORF">WA026_003771</name>
</gene>
<dbReference type="EMBL" id="JARQZJ010000061">
    <property type="protein sequence ID" value="KAK9878951.1"/>
    <property type="molecule type" value="Genomic_DNA"/>
</dbReference>
<proteinExistence type="predicted"/>
<name>A0AAW1U5M3_9CUCU</name>
<reference evidence="1 2" key="1">
    <citation type="submission" date="2023-03" db="EMBL/GenBank/DDBJ databases">
        <title>Genome insight into feeding habits of ladybird beetles.</title>
        <authorList>
            <person name="Li H.-S."/>
            <person name="Huang Y.-H."/>
            <person name="Pang H."/>
        </authorList>
    </citation>
    <scope>NUCLEOTIDE SEQUENCE [LARGE SCALE GENOMIC DNA]</scope>
    <source>
        <strain evidence="1">SYSU_2023b</strain>
        <tissue evidence="1">Whole body</tissue>
    </source>
</reference>
<organism evidence="1 2">
    <name type="scientific">Henosepilachna vigintioctopunctata</name>
    <dbReference type="NCBI Taxonomy" id="420089"/>
    <lineage>
        <taxon>Eukaryota</taxon>
        <taxon>Metazoa</taxon>
        <taxon>Ecdysozoa</taxon>
        <taxon>Arthropoda</taxon>
        <taxon>Hexapoda</taxon>
        <taxon>Insecta</taxon>
        <taxon>Pterygota</taxon>
        <taxon>Neoptera</taxon>
        <taxon>Endopterygota</taxon>
        <taxon>Coleoptera</taxon>
        <taxon>Polyphaga</taxon>
        <taxon>Cucujiformia</taxon>
        <taxon>Coccinelloidea</taxon>
        <taxon>Coccinellidae</taxon>
        <taxon>Epilachninae</taxon>
        <taxon>Epilachnini</taxon>
        <taxon>Henosepilachna</taxon>
    </lineage>
</organism>
<protein>
    <submittedName>
        <fullName evidence="1">Uncharacterized protein</fullName>
    </submittedName>
</protein>